<feature type="transmembrane region" description="Helical" evidence="6">
    <location>
        <begin position="206"/>
        <end position="224"/>
    </location>
</feature>
<comment type="subcellular location">
    <subcellularLocation>
        <location evidence="1">Cell membrane</location>
        <topology evidence="1">Multi-pass membrane protein</topology>
    </subcellularLocation>
</comment>
<evidence type="ECO:0000256" key="3">
    <source>
        <dbReference type="ARBA" id="ARBA00022692"/>
    </source>
</evidence>
<feature type="transmembrane region" description="Helical" evidence="6">
    <location>
        <begin position="12"/>
        <end position="41"/>
    </location>
</feature>
<feature type="transmembrane region" description="Helical" evidence="6">
    <location>
        <begin position="140"/>
        <end position="160"/>
    </location>
</feature>
<dbReference type="STRING" id="1392877.SAMN05216221_0783"/>
<evidence type="ECO:0000259" key="7">
    <source>
        <dbReference type="PROSITE" id="PS50850"/>
    </source>
</evidence>
<keyword evidence="5 6" id="KW-0472">Membrane</keyword>
<evidence type="ECO:0000256" key="1">
    <source>
        <dbReference type="ARBA" id="ARBA00004651"/>
    </source>
</evidence>
<evidence type="ECO:0000256" key="5">
    <source>
        <dbReference type="ARBA" id="ARBA00023136"/>
    </source>
</evidence>
<dbReference type="OrthoDB" id="6813348at2"/>
<feature type="transmembrane region" description="Helical" evidence="6">
    <location>
        <begin position="333"/>
        <end position="351"/>
    </location>
</feature>
<dbReference type="RefSeq" id="WP_090347702.1">
    <property type="nucleotide sequence ID" value="NZ_LT629751.1"/>
</dbReference>
<dbReference type="EMBL" id="LT629751">
    <property type="protein sequence ID" value="SDR97364.1"/>
    <property type="molecule type" value="Genomic_DNA"/>
</dbReference>
<accession>A0A1H1NEL1</accession>
<dbReference type="InterPro" id="IPR050189">
    <property type="entry name" value="MFS_Efflux_Transporters"/>
</dbReference>
<organism evidence="8 9">
    <name type="scientific">Pseudomonas oryzae</name>
    <dbReference type="NCBI Taxonomy" id="1392877"/>
    <lineage>
        <taxon>Bacteria</taxon>
        <taxon>Pseudomonadati</taxon>
        <taxon>Pseudomonadota</taxon>
        <taxon>Gammaproteobacteria</taxon>
        <taxon>Pseudomonadales</taxon>
        <taxon>Pseudomonadaceae</taxon>
        <taxon>Pseudomonas</taxon>
    </lineage>
</organism>
<dbReference type="PROSITE" id="PS50850">
    <property type="entry name" value="MFS"/>
    <property type="match status" value="1"/>
</dbReference>
<evidence type="ECO:0000313" key="9">
    <source>
        <dbReference type="Proteomes" id="UP000243359"/>
    </source>
</evidence>
<feature type="transmembrane region" description="Helical" evidence="6">
    <location>
        <begin position="53"/>
        <end position="73"/>
    </location>
</feature>
<feature type="domain" description="Major facilitator superfamily (MFS) profile" evidence="7">
    <location>
        <begin position="10"/>
        <end position="387"/>
    </location>
</feature>
<evidence type="ECO:0000256" key="2">
    <source>
        <dbReference type="ARBA" id="ARBA00022475"/>
    </source>
</evidence>
<dbReference type="Gene3D" id="1.20.1250.20">
    <property type="entry name" value="MFS general substrate transporter like domains"/>
    <property type="match status" value="2"/>
</dbReference>
<keyword evidence="3 6" id="KW-0812">Transmembrane</keyword>
<name>A0A1H1NEL1_9PSED</name>
<feature type="transmembrane region" description="Helical" evidence="6">
    <location>
        <begin position="250"/>
        <end position="269"/>
    </location>
</feature>
<feature type="transmembrane region" description="Helical" evidence="6">
    <location>
        <begin position="80"/>
        <end position="97"/>
    </location>
</feature>
<reference evidence="9" key="1">
    <citation type="submission" date="2016-10" db="EMBL/GenBank/DDBJ databases">
        <authorList>
            <person name="Varghese N."/>
            <person name="Submissions S."/>
        </authorList>
    </citation>
    <scope>NUCLEOTIDE SEQUENCE [LARGE SCALE GENOMIC DNA]</scope>
    <source>
        <strain evidence="9">KCTC 32247</strain>
    </source>
</reference>
<dbReference type="PANTHER" id="PTHR43124">
    <property type="entry name" value="PURINE EFFLUX PUMP PBUE"/>
    <property type="match status" value="1"/>
</dbReference>
<evidence type="ECO:0000313" key="8">
    <source>
        <dbReference type="EMBL" id="SDR97364.1"/>
    </source>
</evidence>
<keyword evidence="9" id="KW-1185">Reference proteome</keyword>
<proteinExistence type="predicted"/>
<dbReference type="Pfam" id="PF07690">
    <property type="entry name" value="MFS_1"/>
    <property type="match status" value="1"/>
</dbReference>
<gene>
    <name evidence="8" type="ORF">SAMN05216221_0783</name>
</gene>
<evidence type="ECO:0000256" key="4">
    <source>
        <dbReference type="ARBA" id="ARBA00022989"/>
    </source>
</evidence>
<protein>
    <submittedName>
        <fullName evidence="8">Predicted arabinose efflux permease, MFS family</fullName>
    </submittedName>
</protein>
<dbReference type="GO" id="GO:0005886">
    <property type="term" value="C:plasma membrane"/>
    <property type="evidence" value="ECO:0007669"/>
    <property type="project" value="UniProtKB-SubCell"/>
</dbReference>
<feature type="transmembrane region" description="Helical" evidence="6">
    <location>
        <begin position="301"/>
        <end position="321"/>
    </location>
</feature>
<dbReference type="InterPro" id="IPR011701">
    <property type="entry name" value="MFS"/>
</dbReference>
<dbReference type="InterPro" id="IPR036259">
    <property type="entry name" value="MFS_trans_sf"/>
</dbReference>
<sequence length="400" mass="41376">MKNLRQFLPDNWGLVFSAFAAAYGVGLLPLLALPFLISAIMNDLKLDAAQAGFLMSAEFVFTMLASLVVAPAMGRAPRRTLALGGAVLVIVANIVSASTQDVYWLAAVRCLAGIGAGLCLACGNASVASARDPDQAAGHMNILFVALMAIVMIVFADAMAGSGLAGLYYAIAGTNALMLVLIAFMPQRAILHANAPGFQLGREHRNLFSLTAVCMMAAMFFFSMRDTMGWAFVEQVGISVGYNGEELGSLFSLQSVIGLLGPLAAALIGKRFGMSTPVLFGILSTGAVSLGYVLGESSKEMYTIAVMMISTTYFYALAYLTALAASLDQEGRIAAASGAFLTLGIAVGPAFTGLLAESGGFTLVGWGITAVVLLTALTVLVPLAAVRQQANAATPAPSAA</sequence>
<dbReference type="PANTHER" id="PTHR43124:SF10">
    <property type="entry name" value="PURINE EFFLUX PUMP PBUE"/>
    <property type="match status" value="1"/>
</dbReference>
<keyword evidence="2" id="KW-1003">Cell membrane</keyword>
<feature type="transmembrane region" description="Helical" evidence="6">
    <location>
        <begin position="166"/>
        <end position="185"/>
    </location>
</feature>
<feature type="transmembrane region" description="Helical" evidence="6">
    <location>
        <begin position="363"/>
        <end position="386"/>
    </location>
</feature>
<evidence type="ECO:0000256" key="6">
    <source>
        <dbReference type="SAM" id="Phobius"/>
    </source>
</evidence>
<dbReference type="SUPFAM" id="SSF103473">
    <property type="entry name" value="MFS general substrate transporter"/>
    <property type="match status" value="1"/>
</dbReference>
<dbReference type="GO" id="GO:0022857">
    <property type="term" value="F:transmembrane transporter activity"/>
    <property type="evidence" value="ECO:0007669"/>
    <property type="project" value="InterPro"/>
</dbReference>
<dbReference type="Proteomes" id="UP000243359">
    <property type="component" value="Chromosome I"/>
</dbReference>
<keyword evidence="4 6" id="KW-1133">Transmembrane helix</keyword>
<feature type="transmembrane region" description="Helical" evidence="6">
    <location>
        <begin position="276"/>
        <end position="295"/>
    </location>
</feature>
<dbReference type="AlphaFoldDB" id="A0A1H1NEL1"/>
<feature type="transmembrane region" description="Helical" evidence="6">
    <location>
        <begin position="103"/>
        <end position="128"/>
    </location>
</feature>
<dbReference type="InterPro" id="IPR020846">
    <property type="entry name" value="MFS_dom"/>
</dbReference>